<reference evidence="2 3" key="1">
    <citation type="submission" date="2023-06" db="EMBL/GenBank/DDBJ databases">
        <title>Genome sequence of Methanimicrococcus sp. At1.</title>
        <authorList>
            <person name="Protasov E."/>
            <person name="Platt K."/>
            <person name="Poehlein A."/>
            <person name="Daniel R."/>
            <person name="Brune A."/>
        </authorList>
    </citation>
    <scope>NUCLEOTIDE SEQUENCE [LARGE SCALE GENOMIC DNA]</scope>
    <source>
        <strain evidence="2 3">At1</strain>
    </source>
</reference>
<evidence type="ECO:0000256" key="1">
    <source>
        <dbReference type="SAM" id="MobiDB-lite"/>
    </source>
</evidence>
<name>A0ABU3VPX5_9EURY</name>
<dbReference type="Proteomes" id="UP001272052">
    <property type="component" value="Unassembled WGS sequence"/>
</dbReference>
<evidence type="ECO:0000313" key="2">
    <source>
        <dbReference type="EMBL" id="MDV0445469.1"/>
    </source>
</evidence>
<proteinExistence type="predicted"/>
<sequence length="1093" mass="117460">MILIVVVILLAAMMSGCLNQDADSDTSGTGSNSGFSASLGNENDNENNNENNENSNNADGTGNTGTNSGAGTSNTASSTSSLPDVVTATNSGGGGSSSSKSNIWLASVSNPFIGTWISDPDESGSVLTFTGYSDGTFDYEMSNLPDDYSFMSEGSGAYLVRKDFDGTNVMVSYFGFDSEEASGLVKSNTFEVINNNLIKVTEFTIEYTGEDSSEKDFGETTYFRRSGPAVRSDYVDTEMMNIFAMYSDSEAGGYGWGADAAESDEGMKEILLEILGRDYYASVWKFNYDGTVDCSFLDLMLLMAALEGEELGEGENSDAVYPFSYTVYDADPEDGGIYDENDRIIIYTEDPGQGIELMVYAFNFDETDSSMTFDWCEIIGGFAVPTGAEMLFWPYPTVNPKVILKENNEAGLTFLSIPDSDEWAAQTATSKENGIIWGHDAAVSEGSSSHPVIGYPNQMPSGSYNSGFEFSIETNAEDNAEYRPAIGFSAFADFTPENLGEDKYNALVSKLEALDDEYYYYGWYLPGADVLTDLGIHIYGKTCGITNDITDGVSFGIYDIGAETDTDMLLLNYGAVMVDDENDHEGTELYLSEENELVWSDGVQDGFITAEWWIVLDPLYAGGTGTPVDPFQIETAKQLDNVRLNLDRHFILTDNVDLIDLPDYENWEPIGAYVPASEEDAEAPSLDDAFIGTFDGNGHIVSNLVVNQPEGAAVGLFGCVAGTTTKIIEFEGMHGRGCMNKAINALEALDGVQSVDVVLNRAMLILNEDYEIPDDELKEIADNICNFNWKSTETFDGPAIYDLMIEDADVTGFCLVGSVVGYAVDCTMDNVDLIEIIGTNTISGYAMVGGIVGGSVSSDMTGCDAAADIIVLNEEAMLIKLIDEFGSAPGTVGILGGGLESSSLINCTATGTVSAVSDNVYGISGLAGCAFDSLLVDSCIAADVTITAAGSSNKMIGGLLGFTGTYDEEKPTVISNCEVDAEIIVNSNTAIVGGIVGSGYFMEEEAFRAFLDSMELSEEEYEMYYEEYSFRLTPSLFEIDNCVTAGSITGGSEYVGSIVGRADNLEEKDVADSSSTMTWNTDWILNKIGRSSE</sequence>
<accession>A0ABU3VPX5</accession>
<dbReference type="Gene3D" id="2.160.20.110">
    <property type="match status" value="2"/>
</dbReference>
<dbReference type="EMBL" id="JAWDKC010000017">
    <property type="protein sequence ID" value="MDV0445469.1"/>
    <property type="molecule type" value="Genomic_DNA"/>
</dbReference>
<keyword evidence="3" id="KW-1185">Reference proteome</keyword>
<dbReference type="InterPro" id="IPR006121">
    <property type="entry name" value="HMA_dom"/>
</dbReference>
<gene>
    <name evidence="2" type="ORF">MmiAt1_10490</name>
</gene>
<evidence type="ECO:0000313" key="3">
    <source>
        <dbReference type="Proteomes" id="UP001272052"/>
    </source>
</evidence>
<dbReference type="CDD" id="cd00371">
    <property type="entry name" value="HMA"/>
    <property type="match status" value="1"/>
</dbReference>
<comment type="caution">
    <text evidence="2">The sequence shown here is derived from an EMBL/GenBank/DDBJ whole genome shotgun (WGS) entry which is preliminary data.</text>
</comment>
<dbReference type="InterPro" id="IPR036163">
    <property type="entry name" value="HMA_dom_sf"/>
</dbReference>
<feature type="region of interest" description="Disordered" evidence="1">
    <location>
        <begin position="22"/>
        <end position="100"/>
    </location>
</feature>
<protein>
    <recommendedName>
        <fullName evidence="4">GLUG domain-containing protein</fullName>
    </recommendedName>
</protein>
<organism evidence="2 3">
    <name type="scientific">Methanimicrococcus hacksteinii</name>
    <dbReference type="NCBI Taxonomy" id="3028293"/>
    <lineage>
        <taxon>Archaea</taxon>
        <taxon>Methanobacteriati</taxon>
        <taxon>Methanobacteriota</taxon>
        <taxon>Stenosarchaea group</taxon>
        <taxon>Methanomicrobia</taxon>
        <taxon>Methanosarcinales</taxon>
        <taxon>Methanosarcinaceae</taxon>
        <taxon>Methanimicrococcus</taxon>
    </lineage>
</organism>
<dbReference type="SUPFAM" id="SSF55008">
    <property type="entry name" value="HMA, heavy metal-associated domain"/>
    <property type="match status" value="1"/>
</dbReference>
<feature type="compositionally biased region" description="Low complexity" evidence="1">
    <location>
        <begin position="25"/>
        <end position="81"/>
    </location>
</feature>
<evidence type="ECO:0008006" key="4">
    <source>
        <dbReference type="Google" id="ProtNLM"/>
    </source>
</evidence>